<dbReference type="AlphaFoldDB" id="A0A5D0QZD9"/>
<dbReference type="EMBL" id="VSKL01000001">
    <property type="protein sequence ID" value="TYB74577.1"/>
    <property type="molecule type" value="Genomic_DNA"/>
</dbReference>
<evidence type="ECO:0000313" key="1">
    <source>
        <dbReference type="EMBL" id="TYB74577.1"/>
    </source>
</evidence>
<comment type="caution">
    <text evidence="1">The sequence shown here is derived from an EMBL/GenBank/DDBJ whole genome shotgun (WGS) entry which is preliminary data.</text>
</comment>
<organism evidence="1 2">
    <name type="scientific">Bizionia algoritergicola</name>
    <dbReference type="NCBI Taxonomy" id="291187"/>
    <lineage>
        <taxon>Bacteria</taxon>
        <taxon>Pseudomonadati</taxon>
        <taxon>Bacteroidota</taxon>
        <taxon>Flavobacteriia</taxon>
        <taxon>Flavobacteriales</taxon>
        <taxon>Flavobacteriaceae</taxon>
        <taxon>Bizionia</taxon>
    </lineage>
</organism>
<reference evidence="1 2" key="1">
    <citation type="submission" date="2019-08" db="EMBL/GenBank/DDBJ databases">
        <title>Genomes of Antarctic Bizionia species.</title>
        <authorList>
            <person name="Bowman J.P."/>
        </authorList>
    </citation>
    <scope>NUCLEOTIDE SEQUENCE [LARGE SCALE GENOMIC DNA]</scope>
    <source>
        <strain evidence="1 2">APA-1</strain>
    </source>
</reference>
<keyword evidence="2" id="KW-1185">Reference proteome</keyword>
<proteinExistence type="predicted"/>
<sequence length="406" mass="46234">MTKKKNPIGFQTESVKLAAVKTNATKPKVSPTIIPKAVARIRQDIKSWNRALQLTKLEDNPKWYLYQQLLDEIGLDALLTSQYKNRLLKALKESIILKKPNGEVDQEQTDMLNNAVFTNDINTHILDSIYRAHSLIEFTFNENGVLQVELIPRANVDPLNGVVYPDYTEDKKILYRDSSEYGTWLLEFGKKKDYGLFNSAIPHVLFKRFAQSCWSELCEIYGIPPRYMKTNTQDPSMVKRAERMMTDMGAAAWFIIDESESFEFAKGVSTSGDVYKNLINLCNNEMSLLMSGAVIGQDTQNGSRSKDESGQDMLQTLIDADLQLLEQYWNSSVIPALVNLGVLKGELVYAYEQTEDLETLWKMTNEASQHYDINTEWIKEKFGIDVIGKKEVPKPASFKLDGDFFA</sequence>
<protein>
    <submittedName>
        <fullName evidence="1">DUF935 family protein</fullName>
    </submittedName>
</protein>
<accession>A0A5D0QZD9</accession>
<gene>
    <name evidence="1" type="ORF">ES675_00085</name>
</gene>
<dbReference type="Proteomes" id="UP000324358">
    <property type="component" value="Unassembled WGS sequence"/>
</dbReference>
<name>A0A5D0QZD9_9FLAO</name>
<dbReference type="InterPro" id="IPR009279">
    <property type="entry name" value="Portal_Mu"/>
</dbReference>
<dbReference type="Pfam" id="PF06074">
    <property type="entry name" value="Portal_Mu"/>
    <property type="match status" value="1"/>
</dbReference>
<dbReference type="OrthoDB" id="9797300at2"/>
<evidence type="ECO:0000313" key="2">
    <source>
        <dbReference type="Proteomes" id="UP000324358"/>
    </source>
</evidence>
<dbReference type="RefSeq" id="WP_082986002.1">
    <property type="nucleotide sequence ID" value="NZ_VSKL01000001.1"/>
</dbReference>